<dbReference type="EMBL" id="CAKJTG010000015">
    <property type="protein sequence ID" value="CAG9609086.1"/>
    <property type="molecule type" value="Genomic_DNA"/>
</dbReference>
<evidence type="ECO:0000313" key="1">
    <source>
        <dbReference type="EMBL" id="CAG9609086.1"/>
    </source>
</evidence>
<proteinExistence type="predicted"/>
<gene>
    <name evidence="1" type="ORF">NEOCIP111885_02809</name>
</gene>
<comment type="caution">
    <text evidence="1">The sequence shown here is derived from an EMBL/GenBank/DDBJ whole genome shotgun (WGS) entry which is preliminary data.</text>
</comment>
<protein>
    <submittedName>
        <fullName evidence="1">Uncharacterized protein</fullName>
    </submittedName>
</protein>
<accession>A0A9C7GB22</accession>
<name>A0A9C7GB22_9BACI</name>
<keyword evidence="2" id="KW-1185">Reference proteome</keyword>
<dbReference type="Proteomes" id="UP000789845">
    <property type="component" value="Unassembled WGS sequence"/>
</dbReference>
<dbReference type="AlphaFoldDB" id="A0A9C7GB22"/>
<sequence length="56" mass="6547">MDNPSKRKETQSIHMWTDCVQVVTSYTQFSTDIFAKKNAFCENRALTILLTFLLFL</sequence>
<reference evidence="1" key="1">
    <citation type="submission" date="2021-10" db="EMBL/GenBank/DDBJ databases">
        <authorList>
            <person name="Criscuolo A."/>
        </authorList>
    </citation>
    <scope>NUCLEOTIDE SEQUENCE</scope>
    <source>
        <strain evidence="1">CIP111885</strain>
    </source>
</reference>
<evidence type="ECO:0000313" key="2">
    <source>
        <dbReference type="Proteomes" id="UP000789845"/>
    </source>
</evidence>
<organism evidence="1 2">
    <name type="scientific">Pseudoneobacillus rhizosphaerae</name>
    <dbReference type="NCBI Taxonomy" id="2880968"/>
    <lineage>
        <taxon>Bacteria</taxon>
        <taxon>Bacillati</taxon>
        <taxon>Bacillota</taxon>
        <taxon>Bacilli</taxon>
        <taxon>Bacillales</taxon>
        <taxon>Bacillaceae</taxon>
        <taxon>Pseudoneobacillus</taxon>
    </lineage>
</organism>